<dbReference type="AlphaFoldDB" id="A0A6G1JI22"/>
<feature type="region of interest" description="Disordered" evidence="1">
    <location>
        <begin position="1"/>
        <end position="36"/>
    </location>
</feature>
<dbReference type="EMBL" id="MU005572">
    <property type="protein sequence ID" value="KAF2689789.1"/>
    <property type="molecule type" value="Genomic_DNA"/>
</dbReference>
<feature type="compositionally biased region" description="Polar residues" evidence="1">
    <location>
        <begin position="1"/>
        <end position="13"/>
    </location>
</feature>
<organism evidence="2 3">
    <name type="scientific">Lentithecium fluviatile CBS 122367</name>
    <dbReference type="NCBI Taxonomy" id="1168545"/>
    <lineage>
        <taxon>Eukaryota</taxon>
        <taxon>Fungi</taxon>
        <taxon>Dikarya</taxon>
        <taxon>Ascomycota</taxon>
        <taxon>Pezizomycotina</taxon>
        <taxon>Dothideomycetes</taxon>
        <taxon>Pleosporomycetidae</taxon>
        <taxon>Pleosporales</taxon>
        <taxon>Massarineae</taxon>
        <taxon>Lentitheciaceae</taxon>
        <taxon>Lentithecium</taxon>
    </lineage>
</organism>
<feature type="compositionally biased region" description="Polar residues" evidence="1">
    <location>
        <begin position="20"/>
        <end position="30"/>
    </location>
</feature>
<name>A0A6G1JI22_9PLEO</name>
<proteinExistence type="predicted"/>
<dbReference type="Proteomes" id="UP000799291">
    <property type="component" value="Unassembled WGS sequence"/>
</dbReference>
<accession>A0A6G1JI22</accession>
<dbReference type="OrthoDB" id="3494771at2759"/>
<sequence>MVATTSANVSGTATPVAAPSSGTATPQQNKHSNHSMKQLWKELKGAVSEHHRSVNAAYISYYGQGQTRL</sequence>
<protein>
    <submittedName>
        <fullName evidence="2">Uncharacterized protein</fullName>
    </submittedName>
</protein>
<keyword evidence="3" id="KW-1185">Reference proteome</keyword>
<evidence type="ECO:0000256" key="1">
    <source>
        <dbReference type="SAM" id="MobiDB-lite"/>
    </source>
</evidence>
<reference evidence="2" key="1">
    <citation type="journal article" date="2020" name="Stud. Mycol.">
        <title>101 Dothideomycetes genomes: a test case for predicting lifestyles and emergence of pathogens.</title>
        <authorList>
            <person name="Haridas S."/>
            <person name="Albert R."/>
            <person name="Binder M."/>
            <person name="Bloem J."/>
            <person name="Labutti K."/>
            <person name="Salamov A."/>
            <person name="Andreopoulos B."/>
            <person name="Baker S."/>
            <person name="Barry K."/>
            <person name="Bills G."/>
            <person name="Bluhm B."/>
            <person name="Cannon C."/>
            <person name="Castanera R."/>
            <person name="Culley D."/>
            <person name="Daum C."/>
            <person name="Ezra D."/>
            <person name="Gonzalez J."/>
            <person name="Henrissat B."/>
            <person name="Kuo A."/>
            <person name="Liang C."/>
            <person name="Lipzen A."/>
            <person name="Lutzoni F."/>
            <person name="Magnuson J."/>
            <person name="Mondo S."/>
            <person name="Nolan M."/>
            <person name="Ohm R."/>
            <person name="Pangilinan J."/>
            <person name="Park H.-J."/>
            <person name="Ramirez L."/>
            <person name="Alfaro M."/>
            <person name="Sun H."/>
            <person name="Tritt A."/>
            <person name="Yoshinaga Y."/>
            <person name="Zwiers L.-H."/>
            <person name="Turgeon B."/>
            <person name="Goodwin S."/>
            <person name="Spatafora J."/>
            <person name="Crous P."/>
            <person name="Grigoriev I."/>
        </authorList>
    </citation>
    <scope>NUCLEOTIDE SEQUENCE</scope>
    <source>
        <strain evidence="2">CBS 122367</strain>
    </source>
</reference>
<gene>
    <name evidence="2" type="ORF">K458DRAFT_414039</name>
</gene>
<evidence type="ECO:0000313" key="2">
    <source>
        <dbReference type="EMBL" id="KAF2689789.1"/>
    </source>
</evidence>
<evidence type="ECO:0000313" key="3">
    <source>
        <dbReference type="Proteomes" id="UP000799291"/>
    </source>
</evidence>